<organism evidence="2 3">
    <name type="scientific">Zostera marina</name>
    <name type="common">Eelgrass</name>
    <dbReference type="NCBI Taxonomy" id="29655"/>
    <lineage>
        <taxon>Eukaryota</taxon>
        <taxon>Viridiplantae</taxon>
        <taxon>Streptophyta</taxon>
        <taxon>Embryophyta</taxon>
        <taxon>Tracheophyta</taxon>
        <taxon>Spermatophyta</taxon>
        <taxon>Magnoliopsida</taxon>
        <taxon>Liliopsida</taxon>
        <taxon>Zosteraceae</taxon>
        <taxon>Zostera</taxon>
    </lineage>
</organism>
<gene>
    <name evidence="2" type="ORF">ZOSMA_46G00020</name>
</gene>
<name>A0A0K9P294_ZOSMR</name>
<evidence type="ECO:0000313" key="2">
    <source>
        <dbReference type="EMBL" id="KMZ62335.1"/>
    </source>
</evidence>
<dbReference type="Proteomes" id="UP000036987">
    <property type="component" value="Unassembled WGS sequence"/>
</dbReference>
<evidence type="ECO:0000313" key="3">
    <source>
        <dbReference type="Proteomes" id="UP000036987"/>
    </source>
</evidence>
<keyword evidence="1" id="KW-0175">Coiled coil</keyword>
<feature type="coiled-coil region" evidence="1">
    <location>
        <begin position="160"/>
        <end position="187"/>
    </location>
</feature>
<dbReference type="AlphaFoldDB" id="A0A0K9P294"/>
<reference evidence="3" key="1">
    <citation type="journal article" date="2016" name="Nature">
        <title>The genome of the seagrass Zostera marina reveals angiosperm adaptation to the sea.</title>
        <authorList>
            <person name="Olsen J.L."/>
            <person name="Rouze P."/>
            <person name="Verhelst B."/>
            <person name="Lin Y.-C."/>
            <person name="Bayer T."/>
            <person name="Collen J."/>
            <person name="Dattolo E."/>
            <person name="De Paoli E."/>
            <person name="Dittami S."/>
            <person name="Maumus F."/>
            <person name="Michel G."/>
            <person name="Kersting A."/>
            <person name="Lauritano C."/>
            <person name="Lohaus R."/>
            <person name="Toepel M."/>
            <person name="Tonon T."/>
            <person name="Vanneste K."/>
            <person name="Amirebrahimi M."/>
            <person name="Brakel J."/>
            <person name="Bostroem C."/>
            <person name="Chovatia M."/>
            <person name="Grimwood J."/>
            <person name="Jenkins J.W."/>
            <person name="Jueterbock A."/>
            <person name="Mraz A."/>
            <person name="Stam W.T."/>
            <person name="Tice H."/>
            <person name="Bornberg-Bauer E."/>
            <person name="Green P.J."/>
            <person name="Pearson G.A."/>
            <person name="Procaccini G."/>
            <person name="Duarte C.M."/>
            <person name="Schmutz J."/>
            <person name="Reusch T.B.H."/>
            <person name="Van de Peer Y."/>
        </authorList>
    </citation>
    <scope>NUCLEOTIDE SEQUENCE [LARGE SCALE GENOMIC DNA]</scope>
    <source>
        <strain evidence="3">cv. Finnish</strain>
    </source>
</reference>
<keyword evidence="3" id="KW-1185">Reference proteome</keyword>
<comment type="caution">
    <text evidence="2">The sequence shown here is derived from an EMBL/GenBank/DDBJ whole genome shotgun (WGS) entry which is preliminary data.</text>
</comment>
<evidence type="ECO:0000256" key="1">
    <source>
        <dbReference type="SAM" id="Coils"/>
    </source>
</evidence>
<protein>
    <submittedName>
        <fullName evidence="2">Uncharacterized protein</fullName>
    </submittedName>
</protein>
<sequence>MDGEYLSQKRVGPEIDSNALFAYHSGDGKRIRFEYHKQQAHHYPSSPHMNMNYMMMGSWSPVVNLPDIPPTDHSCSSAYHCCCHHQMKNHMVDHLFESGTAMISSPANVITCLQNQMQNHSVCVPTNYNIGFQDTSPTVDCFQNEIGFWNNTPQEMAMVNTQESSEVAELRAEMKLMKEQMELLVCNYNAIINSHPTRSQGSSNGSSY</sequence>
<accession>A0A0K9P294</accession>
<proteinExistence type="predicted"/>
<dbReference type="EMBL" id="LFYR01001368">
    <property type="protein sequence ID" value="KMZ62335.1"/>
    <property type="molecule type" value="Genomic_DNA"/>
</dbReference>